<comment type="similarity">
    <text evidence="1">Belongs to the ABC transporter superfamily.</text>
</comment>
<dbReference type="SUPFAM" id="SSF52540">
    <property type="entry name" value="P-loop containing nucleoside triphosphate hydrolases"/>
    <property type="match status" value="1"/>
</dbReference>
<evidence type="ECO:0000313" key="6">
    <source>
        <dbReference type="Proteomes" id="UP001209803"/>
    </source>
</evidence>
<proteinExistence type="inferred from homology"/>
<dbReference type="InterPro" id="IPR003593">
    <property type="entry name" value="AAA+_ATPase"/>
</dbReference>
<dbReference type="Gene3D" id="3.40.50.300">
    <property type="entry name" value="P-loop containing nucleotide triphosphate hydrolases"/>
    <property type="match status" value="1"/>
</dbReference>
<protein>
    <submittedName>
        <fullName evidence="5">ATP-binding cassette domain-containing protein</fullName>
    </submittedName>
</protein>
<evidence type="ECO:0000256" key="1">
    <source>
        <dbReference type="ARBA" id="ARBA00005417"/>
    </source>
</evidence>
<dbReference type="RefSeq" id="WP_265683560.1">
    <property type="nucleotide sequence ID" value="NZ_CP120863.1"/>
</dbReference>
<dbReference type="GO" id="GO:0005524">
    <property type="term" value="F:ATP binding"/>
    <property type="evidence" value="ECO:0007669"/>
    <property type="project" value="UniProtKB-KW"/>
</dbReference>
<dbReference type="PROSITE" id="PS50893">
    <property type="entry name" value="ABC_TRANSPORTER_2"/>
    <property type="match status" value="1"/>
</dbReference>
<keyword evidence="6" id="KW-1185">Reference proteome</keyword>
<sequence length="337" mass="37511">MTKPVILDCRNVWKLYGPQADTFLKTNATPSSADLEAANLIGAVRAVNVQIRKGEIFVIMGLSGSGKSTLVRCMSRLVDSTAGEIRFEDKDLLSASEEELIQIRRKKMGMVFQQFALLPHLTVLENAAFPLDIQGVDKKTREERAREVVELVGLKGREGYFPRELSGGQQQRVGIARSLAAEPEIWFLDEPFSALDPLIRREMQDEFLRLQNILHKTIVFITHDFDEAIRLADRIAVMKDGIIEQVATPEDLVLQPATDYVAEFTRHVSRAKVIRAASVMEPLNGDSFAGEVFHNAVIEAIADPVEASDLPHKVMDGDKPVGQISRKAVIDVLVGRR</sequence>
<keyword evidence="2" id="KW-0547">Nucleotide-binding</keyword>
<dbReference type="SMART" id="SM00382">
    <property type="entry name" value="AAA"/>
    <property type="match status" value="1"/>
</dbReference>
<dbReference type="InterPro" id="IPR051921">
    <property type="entry name" value="ABC_osmolyte_uptake_ATP-bind"/>
</dbReference>
<accession>A0ABY8FFC1</accession>
<dbReference type="InterPro" id="IPR017871">
    <property type="entry name" value="ABC_transporter-like_CS"/>
</dbReference>
<organism evidence="5 6">
    <name type="scientific">Roseibium porphyridii</name>
    <dbReference type="NCBI Taxonomy" id="2866279"/>
    <lineage>
        <taxon>Bacteria</taxon>
        <taxon>Pseudomonadati</taxon>
        <taxon>Pseudomonadota</taxon>
        <taxon>Alphaproteobacteria</taxon>
        <taxon>Hyphomicrobiales</taxon>
        <taxon>Stappiaceae</taxon>
        <taxon>Roseibium</taxon>
    </lineage>
</organism>
<dbReference type="EMBL" id="CP120863">
    <property type="protein sequence ID" value="WFE91263.1"/>
    <property type="molecule type" value="Genomic_DNA"/>
</dbReference>
<dbReference type="InterPro" id="IPR003439">
    <property type="entry name" value="ABC_transporter-like_ATP-bd"/>
</dbReference>
<gene>
    <name evidence="5" type="ORF">K1718_07885</name>
</gene>
<dbReference type="PANTHER" id="PTHR43869:SF1">
    <property type="entry name" value="GLYCINE BETAINE_PROLINE BETAINE TRANSPORT SYSTEM ATP-BINDING PROTEIN PROV"/>
    <property type="match status" value="1"/>
</dbReference>
<reference evidence="5 6" key="1">
    <citation type="submission" date="2023-03" db="EMBL/GenBank/DDBJ databases">
        <title>Roseibium porphyridii sp. nov. and Roseibium rhodosorbium sp. nov. isolated from marine algae, Porphyridium cruentum and Rhodosorus marinus, respectively.</title>
        <authorList>
            <person name="Lee M.W."/>
            <person name="Choi B.J."/>
            <person name="Lee J.K."/>
            <person name="Choi D.G."/>
            <person name="Baek J.H."/>
            <person name="Bayburt H."/>
            <person name="Kim J.M."/>
            <person name="Han D.M."/>
            <person name="Kim K.H."/>
            <person name="Jeon C.O."/>
        </authorList>
    </citation>
    <scope>NUCLEOTIDE SEQUENCE [LARGE SCALE GENOMIC DNA]</scope>
    <source>
        <strain evidence="5 6">KMA01</strain>
    </source>
</reference>
<evidence type="ECO:0000313" key="5">
    <source>
        <dbReference type="EMBL" id="WFE91263.1"/>
    </source>
</evidence>
<dbReference type="InterPro" id="IPR027417">
    <property type="entry name" value="P-loop_NTPase"/>
</dbReference>
<evidence type="ECO:0000259" key="4">
    <source>
        <dbReference type="PROSITE" id="PS50893"/>
    </source>
</evidence>
<keyword evidence="3 5" id="KW-0067">ATP-binding</keyword>
<evidence type="ECO:0000256" key="3">
    <source>
        <dbReference type="ARBA" id="ARBA00022840"/>
    </source>
</evidence>
<dbReference type="Pfam" id="PF00005">
    <property type="entry name" value="ABC_tran"/>
    <property type="match status" value="1"/>
</dbReference>
<dbReference type="PANTHER" id="PTHR43869">
    <property type="entry name" value="GLYCINE BETAINE/PROLINE BETAINE TRANSPORT SYSTEM ATP-BINDING PROTEIN PROV"/>
    <property type="match status" value="1"/>
</dbReference>
<name>A0ABY8FFC1_9HYPH</name>
<feature type="domain" description="ABC transporter" evidence="4">
    <location>
        <begin position="24"/>
        <end position="265"/>
    </location>
</feature>
<dbReference type="PROSITE" id="PS00211">
    <property type="entry name" value="ABC_TRANSPORTER_1"/>
    <property type="match status" value="1"/>
</dbReference>
<evidence type="ECO:0000256" key="2">
    <source>
        <dbReference type="ARBA" id="ARBA00022741"/>
    </source>
</evidence>
<dbReference type="Proteomes" id="UP001209803">
    <property type="component" value="Chromosome"/>
</dbReference>